<reference evidence="6" key="2">
    <citation type="journal article" date="2019" name="IMA Fungus">
        <title>Genome sequencing and comparison of five Tilletia species to identify candidate genes for the detection of regulated species infecting wheat.</title>
        <authorList>
            <person name="Nguyen H.D.T."/>
            <person name="Sultana T."/>
            <person name="Kesanakurti P."/>
            <person name="Hambleton S."/>
        </authorList>
    </citation>
    <scope>NUCLEOTIDE SEQUENCE</scope>
    <source>
        <strain evidence="6">DAOMC 236416</strain>
    </source>
</reference>
<dbReference type="InterPro" id="IPR027417">
    <property type="entry name" value="P-loop_NTPase"/>
</dbReference>
<dbReference type="SUPFAM" id="SSF52540">
    <property type="entry name" value="P-loop containing nucleoside triphosphate hydrolases"/>
    <property type="match status" value="2"/>
</dbReference>
<protein>
    <recommendedName>
        <fullName evidence="1">ATP-dependent DNA helicase</fullName>
        <ecNumber evidence="1">5.6.2.3</ecNumber>
    </recommendedName>
</protein>
<feature type="compositionally biased region" description="Acidic residues" evidence="2">
    <location>
        <begin position="1091"/>
        <end position="1101"/>
    </location>
</feature>
<feature type="region of interest" description="Disordered" evidence="2">
    <location>
        <begin position="1012"/>
        <end position="1101"/>
    </location>
</feature>
<dbReference type="InterPro" id="IPR010285">
    <property type="entry name" value="DNA_helicase_pif1-like_DEAD"/>
</dbReference>
<dbReference type="GO" id="GO:0043139">
    <property type="term" value="F:5'-3' DNA helicase activity"/>
    <property type="evidence" value="ECO:0007669"/>
    <property type="project" value="UniProtKB-EC"/>
</dbReference>
<keyword evidence="1" id="KW-0378">Hydrolase</keyword>
<dbReference type="Pfam" id="PF20209">
    <property type="entry name" value="DUF6570"/>
    <property type="match status" value="1"/>
</dbReference>
<evidence type="ECO:0000313" key="6">
    <source>
        <dbReference type="EMBL" id="KAE8246530.1"/>
    </source>
</evidence>
<dbReference type="GO" id="GO:0016787">
    <property type="term" value="F:hydrolase activity"/>
    <property type="evidence" value="ECO:0007669"/>
    <property type="project" value="UniProtKB-KW"/>
</dbReference>
<keyword evidence="1" id="KW-0227">DNA damage</keyword>
<keyword evidence="1" id="KW-0347">Helicase</keyword>
<organism evidence="6 7">
    <name type="scientific">Tilletia indica</name>
    <dbReference type="NCBI Taxonomy" id="43049"/>
    <lineage>
        <taxon>Eukaryota</taxon>
        <taxon>Fungi</taxon>
        <taxon>Dikarya</taxon>
        <taxon>Basidiomycota</taxon>
        <taxon>Ustilaginomycotina</taxon>
        <taxon>Exobasidiomycetes</taxon>
        <taxon>Tilletiales</taxon>
        <taxon>Tilletiaceae</taxon>
        <taxon>Tilletia</taxon>
    </lineage>
</organism>
<feature type="region of interest" description="Disordered" evidence="2">
    <location>
        <begin position="114"/>
        <end position="141"/>
    </location>
</feature>
<proteinExistence type="inferred from homology"/>
<dbReference type="EC" id="5.6.2.3" evidence="1"/>
<evidence type="ECO:0000256" key="2">
    <source>
        <dbReference type="SAM" id="MobiDB-lite"/>
    </source>
</evidence>
<feature type="region of interest" description="Disordered" evidence="2">
    <location>
        <begin position="793"/>
        <end position="822"/>
    </location>
</feature>
<dbReference type="Proteomes" id="UP000077521">
    <property type="component" value="Unassembled WGS sequence"/>
</dbReference>
<feature type="region of interest" description="Disordered" evidence="2">
    <location>
        <begin position="1931"/>
        <end position="1971"/>
    </location>
</feature>
<feature type="compositionally biased region" description="Basic and acidic residues" evidence="2">
    <location>
        <begin position="1931"/>
        <end position="1946"/>
    </location>
</feature>
<evidence type="ECO:0000256" key="1">
    <source>
        <dbReference type="RuleBase" id="RU363044"/>
    </source>
</evidence>
<feature type="domain" description="DNA helicase Pif1-like DEAD-box helicase" evidence="3">
    <location>
        <begin position="1453"/>
        <end position="1644"/>
    </location>
</feature>
<evidence type="ECO:0000259" key="3">
    <source>
        <dbReference type="Pfam" id="PF05970"/>
    </source>
</evidence>
<dbReference type="Gene3D" id="3.40.50.300">
    <property type="entry name" value="P-loop containing nucleotide triphosphate hydrolases"/>
    <property type="match status" value="1"/>
</dbReference>
<dbReference type="PANTHER" id="PTHR47642">
    <property type="entry name" value="ATP-DEPENDENT DNA HELICASE"/>
    <property type="match status" value="1"/>
</dbReference>
<dbReference type="Pfam" id="PF14214">
    <property type="entry name" value="Helitron_like_N"/>
    <property type="match status" value="1"/>
</dbReference>
<name>A0A177TB48_9BASI</name>
<keyword evidence="1" id="KW-0547">Nucleotide-binding</keyword>
<feature type="compositionally biased region" description="Acidic residues" evidence="2">
    <location>
        <begin position="1048"/>
        <end position="1060"/>
    </location>
</feature>
<dbReference type="InterPro" id="IPR025476">
    <property type="entry name" value="Helitron_helicase-like"/>
</dbReference>
<dbReference type="EMBL" id="LWDF02000475">
    <property type="protein sequence ID" value="KAE8246530.1"/>
    <property type="molecule type" value="Genomic_DNA"/>
</dbReference>
<accession>A0A177TB48</accession>
<comment type="catalytic activity">
    <reaction evidence="1">
        <text>ATP + H2O = ADP + phosphate + H(+)</text>
        <dbReference type="Rhea" id="RHEA:13065"/>
        <dbReference type="ChEBI" id="CHEBI:15377"/>
        <dbReference type="ChEBI" id="CHEBI:15378"/>
        <dbReference type="ChEBI" id="CHEBI:30616"/>
        <dbReference type="ChEBI" id="CHEBI:43474"/>
        <dbReference type="ChEBI" id="CHEBI:456216"/>
        <dbReference type="EC" id="5.6.2.3"/>
    </reaction>
</comment>
<dbReference type="Pfam" id="PF05970">
    <property type="entry name" value="PIF1"/>
    <property type="match status" value="1"/>
</dbReference>
<feature type="domain" description="Helitron helicase-like" evidence="4">
    <location>
        <begin position="542"/>
        <end position="757"/>
    </location>
</feature>
<dbReference type="InterPro" id="IPR046700">
    <property type="entry name" value="DUF6570"/>
</dbReference>
<sequence>MDDPSDPFKGFTTKKIRSLVMNHVQGGGGSRMARPQLIDTLLAHMANKELSELQVAVRRRVEGDSDWIFRRVPIIHRAMLDSYGPTIFNIYLESARRQSDVELRVFLDTMVRPSADEDEQESEAEDEMELETPVSSDWPQPIPQQVKDDCLHSYRQAINIAVGPTCAVCSRRTFTQDLLFTKKHLTCLRVSSASIALDLLKITDEHILNRPGGHFVFEDPDLDGLALDRAGVHYGEGSSFLDVCSECHHSLSGKSPKLPALSLANGNIRGWLPAHLQDCNWFEERLCAKYLASACVVRLYDLTAPGAPDQRPRVMKGHACAFPLNTIATATKLPWGIGDGEALVSCLVIGPRQPRLSDLRNVFKVRRQKVHDLLHFLQANFADYPQFTLDQNAINDLPEDGVPEAIMRCVGYNASADPRGLFDTETSGIQAHPAMDGIDVDDQEPGQTFLEHHGLVDVNGAAVGSSVRTVNALANTTSSIRPDLLIKHGSTFIKEYDNPGLFPGMFPTLFPWGIGGFESKRQVPLSLVRQGSHLLDLADPVFRRHLSFVFVLCNIKQRRQIHLNSRLVCKQRDFDSVSKVIVGMAPTTVKSIAKHLTEGGRLSDLTPSEIKILTLLKKCEVVSAGVSGSKAVMNRARAEIRAYVGKFGVFQLFLTLTPSTAHAPAFHVFYGDSGVHLDVRTPVLPTPSACSVRVADDPVAATDFFHFHIAAVFKYLFGYDMRSKSSTKTGGILGRIAAFFLVKEHTMRGQLHGHTLIWLDGGLNPSVLRSLMRDDPEYRDRYLAFFDDLIRHELPSSPSPEETQSSTPDPRRQMLPDPSDSDYDDVFTADHHALGELVQRHKCRATCHKGGRKSCRFLFPHDINAEPTFDVESNSVFPRIRDPTINWHNPTLLVATRHNHDLKAVQSGRSGGAAASYITSYATKSDETPSNQISMISTVYERMAALNQTADNVQRLLTKCVMQFGRERQLHAQQVVTYVRNLGDTWTSHETIPMLSGRIILTVQKRFGNPIATEIPDCGEPDDHGHGTSQQPLADTMQSGASRVQDNSVDDFSDDEDEAPDSDHSHNQGGPSQQLPAGLTRSNDARTRDQDDGDDDHSDTDDEAAFLLPVSSSGRAHQVDDYLHRGVTLKDLAFYDFVQYCKLMVMPTKLNKNQHRLASTHPNHETHCHRYSPLKPLGIPRAIFSKSPRSNGTPTHGDAYCLAMLAHFKPFSIEVPIKSQDTTYEQAFQQHGFCGPSKKIMDNWAALLQCDDARDGEQLARRKREAFRNNDEEKDNLTGEGIGGDSATADVDIEMLARTRTKTCAITNSYLSVLTHSGWFKDTKDNNEASASVSDLCPVFSTVRRRQWTKEIKGLEAYAQNAASVPKATSGVLSRELGFASNSVDPSTTTAPSMQADRIVPPQTVRLHNTDGSSHALIEALVAERKLNGAQALAFTIAAKHFFATLSGSAPQPLRMLMHGEGGTGKTVVVRLLRELLERHGKGAQILFMAPTGKAAAAIGGSTQHSAFSLTIQRRNTTTEELGDVHKDDITARRIKFLENKLRDVNWVFFDEVSMTSCESMAEIDQSLRVGKQNLDVPFGGVNVLFAGDLCQLPPVRANPLYRTYASSALSTSIRSKAHLGRAVWKEVTTVVNFTEQMRMQDADIAMALSRLRMRKCTSNDAWLFNTNVLRSPENPAGATLEGRPEVIVLSRTNETVRKLNQHKAAVYGVMKGNQIDHGYALDTTSMDMSEQQRKELLLYDGPAGSKTGLGRLPLFVGMPVVFRGGNQSVSLGVTNGAFAEIAGYDLEKDRWGYPVAQGLLLRFPRLGDIALTGLPQGCYPIMPSSSHFNFRNDEDSPVVRITRRQLPIQPGFAMTVHSAQGITAEKGVVVDLRNGGFEAYVAASRANKKANLFLIAPVLLRQLNHPPLPLELSNELKRLEDLATETLKLHEKATNSTTEGRKRQLQDGSESSPKRQRAASADPTPSVPAL</sequence>
<evidence type="ECO:0000259" key="5">
    <source>
        <dbReference type="Pfam" id="PF20209"/>
    </source>
</evidence>
<evidence type="ECO:0000259" key="4">
    <source>
        <dbReference type="Pfam" id="PF14214"/>
    </source>
</evidence>
<feature type="compositionally biased region" description="Acidic residues" evidence="2">
    <location>
        <begin position="116"/>
        <end position="130"/>
    </location>
</feature>
<reference evidence="6" key="1">
    <citation type="submission" date="2016-04" db="EMBL/GenBank/DDBJ databases">
        <authorList>
            <person name="Nguyen H.D."/>
            <person name="Samba Siva P."/>
            <person name="Cullis J."/>
            <person name="Levesque C.A."/>
            <person name="Hambleton S."/>
        </authorList>
    </citation>
    <scope>NUCLEOTIDE SEQUENCE</scope>
    <source>
        <strain evidence="6">DAOMC 236416</strain>
    </source>
</reference>
<dbReference type="GO" id="GO:0005524">
    <property type="term" value="F:ATP binding"/>
    <property type="evidence" value="ECO:0007669"/>
    <property type="project" value="UniProtKB-KW"/>
</dbReference>
<dbReference type="InterPro" id="IPR051055">
    <property type="entry name" value="PIF1_helicase"/>
</dbReference>
<keyword evidence="1" id="KW-0234">DNA repair</keyword>
<comment type="cofactor">
    <cofactor evidence="1">
        <name>Mg(2+)</name>
        <dbReference type="ChEBI" id="CHEBI:18420"/>
    </cofactor>
</comment>
<feature type="compositionally biased region" description="Polar residues" evidence="2">
    <location>
        <begin position="1027"/>
        <end position="1045"/>
    </location>
</feature>
<comment type="caution">
    <text evidence="6">The sequence shown here is derived from an EMBL/GenBank/DDBJ whole genome shotgun (WGS) entry which is preliminary data.</text>
</comment>
<comment type="similarity">
    <text evidence="1">Belongs to the helicase family.</text>
</comment>
<feature type="compositionally biased region" description="Low complexity" evidence="2">
    <location>
        <begin position="795"/>
        <end position="808"/>
    </location>
</feature>
<keyword evidence="1" id="KW-0067">ATP-binding</keyword>
<dbReference type="CDD" id="cd18809">
    <property type="entry name" value="SF1_C_RecD"/>
    <property type="match status" value="1"/>
</dbReference>
<gene>
    <name evidence="6" type="ORF">A4X13_0g5747</name>
</gene>
<dbReference type="GO" id="GO:0006310">
    <property type="term" value="P:DNA recombination"/>
    <property type="evidence" value="ECO:0007669"/>
    <property type="project" value="UniProtKB-KW"/>
</dbReference>
<evidence type="ECO:0000313" key="7">
    <source>
        <dbReference type="Proteomes" id="UP000077521"/>
    </source>
</evidence>
<keyword evidence="1" id="KW-0233">DNA recombination</keyword>
<dbReference type="OrthoDB" id="432234at2759"/>
<feature type="domain" description="DUF6570" evidence="5">
    <location>
        <begin position="256"/>
        <end position="394"/>
    </location>
</feature>
<keyword evidence="7" id="KW-1185">Reference proteome</keyword>
<dbReference type="GO" id="GO:0006281">
    <property type="term" value="P:DNA repair"/>
    <property type="evidence" value="ECO:0007669"/>
    <property type="project" value="UniProtKB-KW"/>
</dbReference>
<dbReference type="GO" id="GO:0000723">
    <property type="term" value="P:telomere maintenance"/>
    <property type="evidence" value="ECO:0007669"/>
    <property type="project" value="InterPro"/>
</dbReference>